<dbReference type="Proteomes" id="UP000484381">
    <property type="component" value="Unassembled WGS sequence"/>
</dbReference>
<sequence>MDKPHVHSPIERFAVDVHSRGPPMPDVDSKRNANRVDDSDVSAQIGQLPLPVDIACDARARGSRHDQRRADARNGRNAIEMQGYPVTVGGAGGRHQSADVKLTVSSADAQVKGGYVFGGTSAPNDGQQKLPSG</sequence>
<comment type="caution">
    <text evidence="2">The sequence shown here is derived from an EMBL/GenBank/DDBJ whole genome shotgun (WGS) entry which is preliminary data.</text>
</comment>
<accession>A0A7X1NJ84</accession>
<protein>
    <submittedName>
        <fullName evidence="2">Uncharacterized protein</fullName>
    </submittedName>
</protein>
<reference evidence="2 3" key="1">
    <citation type="submission" date="2019-10" db="EMBL/GenBank/DDBJ databases">
        <title>Paraburkholderia sp. isolated from nodules of Mimosa pudica from Brazilian Atlantic Forest soils.</title>
        <authorList>
            <person name="Paulitsch F."/>
            <person name="Hungria M."/>
            <person name="Dall'Agnol R."/>
        </authorList>
    </citation>
    <scope>NUCLEOTIDE SEQUENCE [LARGE SCALE GENOMIC DNA]</scope>
    <source>
        <strain evidence="2 3">CNPSo 3157</strain>
    </source>
</reference>
<feature type="region of interest" description="Disordered" evidence="1">
    <location>
        <begin position="60"/>
        <end position="94"/>
    </location>
</feature>
<organism evidence="2 3">
    <name type="scientific">Paraburkholderia franconis</name>
    <dbReference type="NCBI Taxonomy" id="2654983"/>
    <lineage>
        <taxon>Bacteria</taxon>
        <taxon>Pseudomonadati</taxon>
        <taxon>Pseudomonadota</taxon>
        <taxon>Betaproteobacteria</taxon>
        <taxon>Burkholderiales</taxon>
        <taxon>Burkholderiaceae</taxon>
        <taxon>Paraburkholderia</taxon>
    </lineage>
</organism>
<proteinExistence type="predicted"/>
<dbReference type="EMBL" id="WHNP01000086">
    <property type="protein sequence ID" value="MPW22983.1"/>
    <property type="molecule type" value="Genomic_DNA"/>
</dbReference>
<feature type="compositionally biased region" description="Basic and acidic residues" evidence="1">
    <location>
        <begin position="60"/>
        <end position="74"/>
    </location>
</feature>
<evidence type="ECO:0000256" key="1">
    <source>
        <dbReference type="SAM" id="MobiDB-lite"/>
    </source>
</evidence>
<dbReference type="RefSeq" id="WP_152767551.1">
    <property type="nucleotide sequence ID" value="NZ_WHNP01000086.1"/>
</dbReference>
<dbReference type="AlphaFoldDB" id="A0A7X1NJ84"/>
<feature type="region of interest" description="Disordered" evidence="1">
    <location>
        <begin position="1"/>
        <end position="43"/>
    </location>
</feature>
<feature type="compositionally biased region" description="Basic and acidic residues" evidence="1">
    <location>
        <begin position="27"/>
        <end position="38"/>
    </location>
</feature>
<name>A0A7X1NJ84_9BURK</name>
<feature type="compositionally biased region" description="Basic and acidic residues" evidence="1">
    <location>
        <begin position="1"/>
        <end position="19"/>
    </location>
</feature>
<evidence type="ECO:0000313" key="2">
    <source>
        <dbReference type="EMBL" id="MPW22983.1"/>
    </source>
</evidence>
<keyword evidence="3" id="KW-1185">Reference proteome</keyword>
<evidence type="ECO:0000313" key="3">
    <source>
        <dbReference type="Proteomes" id="UP000484381"/>
    </source>
</evidence>
<gene>
    <name evidence="2" type="ORF">GCT13_40920</name>
</gene>